<dbReference type="EMBL" id="KQ414617">
    <property type="protein sequence ID" value="KOC68191.1"/>
    <property type="molecule type" value="Genomic_DNA"/>
</dbReference>
<proteinExistence type="predicted"/>
<protein>
    <submittedName>
        <fullName evidence="1">Uncharacterized protein</fullName>
    </submittedName>
</protein>
<evidence type="ECO:0000313" key="1">
    <source>
        <dbReference type="EMBL" id="KOC68191.1"/>
    </source>
</evidence>
<gene>
    <name evidence="1" type="ORF">WH47_03349</name>
</gene>
<dbReference type="Proteomes" id="UP000053825">
    <property type="component" value="Unassembled WGS sequence"/>
</dbReference>
<sequence>MNECLRKRRYFLTVSMCIDLISIESLYFNVNGMQQCLTLFTKRNKVKKRIVFSRIHERIVI</sequence>
<accession>A0A0L7RBQ0</accession>
<keyword evidence="2" id="KW-1185">Reference proteome</keyword>
<reference evidence="1 2" key="1">
    <citation type="submission" date="2015-07" db="EMBL/GenBank/DDBJ databases">
        <title>The genome of Habropoda laboriosa.</title>
        <authorList>
            <person name="Pan H."/>
            <person name="Kapheim K."/>
        </authorList>
    </citation>
    <scope>NUCLEOTIDE SEQUENCE [LARGE SCALE GENOMIC DNA]</scope>
    <source>
        <strain evidence="1">0110345459</strain>
    </source>
</reference>
<organism evidence="1 2">
    <name type="scientific">Habropoda laboriosa</name>
    <dbReference type="NCBI Taxonomy" id="597456"/>
    <lineage>
        <taxon>Eukaryota</taxon>
        <taxon>Metazoa</taxon>
        <taxon>Ecdysozoa</taxon>
        <taxon>Arthropoda</taxon>
        <taxon>Hexapoda</taxon>
        <taxon>Insecta</taxon>
        <taxon>Pterygota</taxon>
        <taxon>Neoptera</taxon>
        <taxon>Endopterygota</taxon>
        <taxon>Hymenoptera</taxon>
        <taxon>Apocrita</taxon>
        <taxon>Aculeata</taxon>
        <taxon>Apoidea</taxon>
        <taxon>Anthophila</taxon>
        <taxon>Apidae</taxon>
        <taxon>Habropoda</taxon>
    </lineage>
</organism>
<evidence type="ECO:0000313" key="2">
    <source>
        <dbReference type="Proteomes" id="UP000053825"/>
    </source>
</evidence>
<dbReference type="AlphaFoldDB" id="A0A0L7RBQ0"/>
<name>A0A0L7RBQ0_9HYME</name>